<keyword evidence="9" id="KW-0256">Endoplasmic reticulum</keyword>
<dbReference type="Pfam" id="PF04810">
    <property type="entry name" value="zf-Sec23_Sec24"/>
    <property type="match status" value="1"/>
</dbReference>
<dbReference type="InterPro" id="IPR006895">
    <property type="entry name" value="Znf_Sec23_Sec24"/>
</dbReference>
<organism evidence="21 22">
    <name type="scientific">Ajellomyces capsulatus (strain H143)</name>
    <name type="common">Darling's disease fungus</name>
    <name type="synonym">Histoplasma capsulatum</name>
    <dbReference type="NCBI Taxonomy" id="544712"/>
    <lineage>
        <taxon>Eukaryota</taxon>
        <taxon>Fungi</taxon>
        <taxon>Dikarya</taxon>
        <taxon>Ascomycota</taxon>
        <taxon>Pezizomycotina</taxon>
        <taxon>Eurotiomycetes</taxon>
        <taxon>Eurotiomycetidae</taxon>
        <taxon>Onygenales</taxon>
        <taxon>Ajellomycetaceae</taxon>
        <taxon>Histoplasma</taxon>
    </lineage>
</organism>
<dbReference type="PANTHER" id="PTHR13803:SF39">
    <property type="entry name" value="SECRETORY 24AB, ISOFORM A"/>
    <property type="match status" value="1"/>
</dbReference>
<evidence type="ECO:0000313" key="22">
    <source>
        <dbReference type="Proteomes" id="UP000002624"/>
    </source>
</evidence>
<evidence type="ECO:0000256" key="3">
    <source>
        <dbReference type="ARBA" id="ARBA00004397"/>
    </source>
</evidence>
<dbReference type="Gene3D" id="3.40.20.10">
    <property type="entry name" value="Severin"/>
    <property type="match status" value="1"/>
</dbReference>
<evidence type="ECO:0000259" key="18">
    <source>
        <dbReference type="Pfam" id="PF04811"/>
    </source>
</evidence>
<evidence type="ECO:0000259" key="20">
    <source>
        <dbReference type="Pfam" id="PF08033"/>
    </source>
</evidence>
<evidence type="ECO:0000256" key="11">
    <source>
        <dbReference type="ARBA" id="ARBA00022927"/>
    </source>
</evidence>
<proteinExistence type="inferred from homology"/>
<feature type="domain" description="Sec23/Sec24 trunk" evidence="18">
    <location>
        <begin position="330"/>
        <end position="571"/>
    </location>
</feature>
<dbReference type="CDD" id="cd01479">
    <property type="entry name" value="Sec24-like"/>
    <property type="match status" value="1"/>
</dbReference>
<dbReference type="InterPro" id="IPR036175">
    <property type="entry name" value="Sec23/24_helical_dom_sf"/>
</dbReference>
<evidence type="ECO:0000256" key="14">
    <source>
        <dbReference type="ARBA" id="ARBA00023329"/>
    </source>
</evidence>
<evidence type="ECO:0000256" key="6">
    <source>
        <dbReference type="ARBA" id="ARBA00013453"/>
    </source>
</evidence>
<dbReference type="Proteomes" id="UP000002624">
    <property type="component" value="Unassembled WGS sequence"/>
</dbReference>
<dbReference type="Pfam" id="PF08033">
    <property type="entry name" value="Sec23_BS"/>
    <property type="match status" value="1"/>
</dbReference>
<keyword evidence="10" id="KW-0931">ER-Golgi transport</keyword>
<feature type="domain" description="Sec23/Sec24 beta-sandwich" evidence="20">
    <location>
        <begin position="577"/>
        <end position="660"/>
    </location>
</feature>
<evidence type="ECO:0000256" key="9">
    <source>
        <dbReference type="ARBA" id="ARBA00022824"/>
    </source>
</evidence>
<dbReference type="GO" id="GO:0008270">
    <property type="term" value="F:zinc ion binding"/>
    <property type="evidence" value="ECO:0007669"/>
    <property type="project" value="InterPro"/>
</dbReference>
<evidence type="ECO:0000256" key="4">
    <source>
        <dbReference type="ARBA" id="ARBA00008334"/>
    </source>
</evidence>
<dbReference type="SUPFAM" id="SSF81811">
    <property type="entry name" value="Helical domain of Sec23/24"/>
    <property type="match status" value="1"/>
</dbReference>
<dbReference type="SUPFAM" id="SSF82754">
    <property type="entry name" value="C-terminal, gelsolin-like domain of Sec23/24"/>
    <property type="match status" value="1"/>
</dbReference>
<dbReference type="InterPro" id="IPR006896">
    <property type="entry name" value="Sec23/24_trunk_dom"/>
</dbReference>
<dbReference type="Pfam" id="PF04811">
    <property type="entry name" value="Sec23_trunk"/>
    <property type="match status" value="1"/>
</dbReference>
<dbReference type="InterPro" id="IPR012990">
    <property type="entry name" value="Beta-sandwich_Sec23_24"/>
</dbReference>
<dbReference type="SUPFAM" id="SSF81995">
    <property type="entry name" value="beta-sandwich domain of Sec23/24"/>
    <property type="match status" value="1"/>
</dbReference>
<feature type="region of interest" description="Disordered" evidence="16">
    <location>
        <begin position="1"/>
        <end position="54"/>
    </location>
</feature>
<dbReference type="OMA" id="AVECSKQ"/>
<evidence type="ECO:0000256" key="13">
    <source>
        <dbReference type="ARBA" id="ARBA00023136"/>
    </source>
</evidence>
<evidence type="ECO:0000259" key="19">
    <source>
        <dbReference type="Pfam" id="PF04815"/>
    </source>
</evidence>
<protein>
    <recommendedName>
        <fullName evidence="7">Protein transport protein SEC24</fullName>
    </recommendedName>
    <alternativeName>
        <fullName evidence="6">Protein transport protein sec24</fullName>
    </alternativeName>
</protein>
<dbReference type="EMBL" id="GG692420">
    <property type="protein sequence ID" value="EER44073.1"/>
    <property type="molecule type" value="Genomic_DNA"/>
</dbReference>
<dbReference type="InterPro" id="IPR029006">
    <property type="entry name" value="ADF-H/Gelsolin-like_dom_sf"/>
</dbReference>
<evidence type="ECO:0000256" key="12">
    <source>
        <dbReference type="ARBA" id="ARBA00023034"/>
    </source>
</evidence>
<dbReference type="VEuPathDB" id="FungiDB:HCDG_02103"/>
<comment type="subcellular location">
    <subcellularLocation>
        <location evidence="1">Cytoplasmic vesicle</location>
        <location evidence="1">COPII-coated vesicle membrane</location>
        <topology evidence="1">Peripheral membrane protein</topology>
        <orientation evidence="1">Cytoplasmic side</orientation>
    </subcellularLocation>
    <subcellularLocation>
        <location evidence="3">Endoplasmic reticulum membrane</location>
        <topology evidence="3">Peripheral membrane protein</topology>
        <orientation evidence="3">Cytoplasmic side</orientation>
    </subcellularLocation>
    <subcellularLocation>
        <location evidence="2">Golgi apparatus membrane</location>
    </subcellularLocation>
</comment>
<dbReference type="GO" id="GO:0005789">
    <property type="term" value="C:endoplasmic reticulum membrane"/>
    <property type="evidence" value="ECO:0007669"/>
    <property type="project" value="UniProtKB-SubCell"/>
</dbReference>
<dbReference type="GO" id="GO:0000149">
    <property type="term" value="F:SNARE binding"/>
    <property type="evidence" value="ECO:0007669"/>
    <property type="project" value="TreeGrafter"/>
</dbReference>
<evidence type="ECO:0000256" key="16">
    <source>
        <dbReference type="SAM" id="MobiDB-lite"/>
    </source>
</evidence>
<feature type="domain" description="Sec23/Sec24 helical" evidence="19">
    <location>
        <begin position="671"/>
        <end position="772"/>
    </location>
</feature>
<comment type="similarity">
    <text evidence="4">Belongs to the SEC23/SEC24 family. SEC24 subfamily.</text>
</comment>
<dbReference type="Gene3D" id="3.40.50.410">
    <property type="entry name" value="von Willebrand factor, type A domain"/>
    <property type="match status" value="1"/>
</dbReference>
<dbReference type="SUPFAM" id="SSF53300">
    <property type="entry name" value="vWA-like"/>
    <property type="match status" value="1"/>
</dbReference>
<dbReference type="SUPFAM" id="SSF82919">
    <property type="entry name" value="Zn-finger domain of Sec23/24"/>
    <property type="match status" value="1"/>
</dbReference>
<evidence type="ECO:0000256" key="2">
    <source>
        <dbReference type="ARBA" id="ARBA00004394"/>
    </source>
</evidence>
<dbReference type="GO" id="GO:0006886">
    <property type="term" value="P:intracellular protein transport"/>
    <property type="evidence" value="ECO:0007669"/>
    <property type="project" value="InterPro"/>
</dbReference>
<feature type="domain" description="Zinc finger Sec23/Sec24-type" evidence="17">
    <location>
        <begin position="256"/>
        <end position="293"/>
    </location>
</feature>
<evidence type="ECO:0000259" key="17">
    <source>
        <dbReference type="Pfam" id="PF04810"/>
    </source>
</evidence>
<dbReference type="InterPro" id="IPR050550">
    <property type="entry name" value="SEC23_SEC24_subfamily"/>
</dbReference>
<evidence type="ECO:0000256" key="15">
    <source>
        <dbReference type="ARBA" id="ARBA00025471"/>
    </source>
</evidence>
<dbReference type="AlphaFoldDB" id="C6H6Q2"/>
<dbReference type="HOGENOM" id="CLU_004589_2_1_1"/>
<dbReference type="Pfam" id="PF04815">
    <property type="entry name" value="Sec23_helical"/>
    <property type="match status" value="1"/>
</dbReference>
<dbReference type="InterPro" id="IPR036465">
    <property type="entry name" value="vWFA_dom_sf"/>
</dbReference>
<dbReference type="InterPro" id="IPR041742">
    <property type="entry name" value="Sec24-like_trunk_dom"/>
</dbReference>
<dbReference type="InterPro" id="IPR036174">
    <property type="entry name" value="Znf_Sec23_Sec24_sf"/>
</dbReference>
<sequence>MAAPQGGFPPGGHPQDEYSQPQQYPEEQRGSADSPAQADAPTHGQIPHGGKKKRAYAGQAYEFGAGPNAALGGQLQGGGAYGGYPAPQQPQGYPQTVYGTEPVQTAPQMAGQPEPVAVGGYQAPVDPYPSQPVNMGQVTQQMGQMSMGGQPAGQQMPVQRSVPLNTLYPTDLLTQPFNVAELDYPPPPIVLPPNTSVTPSPTANCPPKYVRSTLNAVPTTHSLLKKSRLPFALVIQPYASLHDAEDPIPIVSDQVISRCRRCRSYINPFVTFLDHGHRWRCNMCNLVNDVPQAFDWDAASQKALDRWQRPELNHAIVEFVAPQEYMVRPPQPLVYLFLIDVSFASVTSGLLATSARCIRESLDRIPNADRRTRLGFVAVDSSLHYFTIPRDGSENSDPGMLVVSDLDEPFLPIPGDLLVTLTECRENIELFLDKLQEMFQNTQNNGSCMGSALRAGHKLIGPVGGKITVLTASLPNIGFGSLELREDKKALGTSKESSLLQTGNSFYKSFAVECSKQQISVDMFLFSSQYQDVASLSNLPRYTGGQTYFYPGWNAARSEDAIKFAKEFSDYLSAEIGLEAVLRVRATTGLRMSTFYGNFFNRSSDLCAFPAFPRDQAYVVEVAIDETVTKPVICLQTAVLHTTCNGERRIRVITLALPTTQSLADVYASADQSAIVTYFSHKAVERTLGNGLEQARDALQSKIVELLSTYRKELAGGSVGGGGLQFPANLRGLPVLFLALMKNIGLRKSSQIPTDMRSAALCLLSTLPLPLLTQYIYPKLYSLHDMPDNAGVPDENTGEITLPPPCNLSSERLVPIIVPHLYVVKEEGEPGLRLWAQTMLVEDRADQGVSLPQWMGSLREKVIQ</sequence>
<accession>C6H6Q2</accession>
<dbReference type="GO" id="GO:0070971">
    <property type="term" value="C:endoplasmic reticulum exit site"/>
    <property type="evidence" value="ECO:0007669"/>
    <property type="project" value="TreeGrafter"/>
</dbReference>
<evidence type="ECO:0000256" key="10">
    <source>
        <dbReference type="ARBA" id="ARBA00022892"/>
    </source>
</evidence>
<dbReference type="InterPro" id="IPR006900">
    <property type="entry name" value="Sec23/24_helical_dom"/>
</dbReference>
<keyword evidence="14" id="KW-0968">Cytoplasmic vesicle</keyword>
<keyword evidence="13" id="KW-0472">Membrane</keyword>
<reference evidence="22" key="1">
    <citation type="submission" date="2009-05" db="EMBL/GenBank/DDBJ databases">
        <title>The genome sequence of Ajellomyces capsulatus strain H143.</title>
        <authorList>
            <person name="Champion M."/>
            <person name="Cuomo C.A."/>
            <person name="Ma L.-J."/>
            <person name="Henn M.R."/>
            <person name="Sil A."/>
            <person name="Goldman B."/>
            <person name="Young S.K."/>
            <person name="Kodira C.D."/>
            <person name="Zeng Q."/>
            <person name="Koehrsen M."/>
            <person name="Alvarado L."/>
            <person name="Berlin A.M."/>
            <person name="Borenstein D."/>
            <person name="Chen Z."/>
            <person name="Engels R."/>
            <person name="Freedman E."/>
            <person name="Gellesch M."/>
            <person name="Goldberg J."/>
            <person name="Griggs A."/>
            <person name="Gujja S."/>
            <person name="Heiman D.I."/>
            <person name="Hepburn T.A."/>
            <person name="Howarth C."/>
            <person name="Jen D."/>
            <person name="Larson L."/>
            <person name="Lewis B."/>
            <person name="Mehta T."/>
            <person name="Park D."/>
            <person name="Pearson M."/>
            <person name="Roberts A."/>
            <person name="Saif S."/>
            <person name="Shea T.D."/>
            <person name="Shenoy N."/>
            <person name="Sisk P."/>
            <person name="Stolte C."/>
            <person name="Sykes S."/>
            <person name="Walk T."/>
            <person name="White J."/>
            <person name="Yandava C."/>
            <person name="Klein B."/>
            <person name="McEwen J.G."/>
            <person name="Puccia R."/>
            <person name="Goldman G.H."/>
            <person name="Felipe M.S."/>
            <person name="Nino-Vega G."/>
            <person name="San-Blas G."/>
            <person name="Taylor J.W."/>
            <person name="Mendoza L."/>
            <person name="Galagan J.E."/>
            <person name="Nusbaum C."/>
            <person name="Birren B.W."/>
        </authorList>
    </citation>
    <scope>NUCLEOTIDE SEQUENCE [LARGE SCALE GENOMIC DNA]</scope>
    <source>
        <strain evidence="22">H143</strain>
    </source>
</reference>
<evidence type="ECO:0000256" key="1">
    <source>
        <dbReference type="ARBA" id="ARBA00004299"/>
    </source>
</evidence>
<dbReference type="Gene3D" id="2.30.30.380">
    <property type="entry name" value="Zn-finger domain of Sec23/24"/>
    <property type="match status" value="1"/>
</dbReference>
<comment type="function">
    <text evidence="15">Component of the coat protein complex II (COPII) which promotes the formation of transport vesicles from the endoplasmic reticulum (ER). The coat has two main functions, the physical deformation of the endoplasmic reticulum membrane into vesicles and the selection of cargo molecules.</text>
</comment>
<keyword evidence="12" id="KW-0333">Golgi apparatus</keyword>
<evidence type="ECO:0000256" key="5">
    <source>
        <dbReference type="ARBA" id="ARBA00011682"/>
    </source>
</evidence>
<evidence type="ECO:0000256" key="7">
    <source>
        <dbReference type="ARBA" id="ARBA00021213"/>
    </source>
</evidence>
<keyword evidence="11" id="KW-0653">Protein transport</keyword>
<dbReference type="PANTHER" id="PTHR13803">
    <property type="entry name" value="SEC24-RELATED PROTEIN"/>
    <property type="match status" value="1"/>
</dbReference>
<keyword evidence="8" id="KW-0813">Transport</keyword>
<evidence type="ECO:0000256" key="8">
    <source>
        <dbReference type="ARBA" id="ARBA00022448"/>
    </source>
</evidence>
<dbReference type="InterPro" id="IPR036180">
    <property type="entry name" value="Gelsolin-like_dom_sf"/>
</dbReference>
<gene>
    <name evidence="21" type="ORF">HCDG_02103</name>
</gene>
<dbReference type="OrthoDB" id="49016at2759"/>
<dbReference type="GO" id="GO:0090110">
    <property type="term" value="P:COPII-coated vesicle cargo loading"/>
    <property type="evidence" value="ECO:0007669"/>
    <property type="project" value="TreeGrafter"/>
</dbReference>
<dbReference type="Gene3D" id="2.60.40.1670">
    <property type="entry name" value="beta-sandwich domain of Sec23/24"/>
    <property type="match status" value="1"/>
</dbReference>
<dbReference type="STRING" id="544712.C6H6Q2"/>
<dbReference type="GO" id="GO:0030127">
    <property type="term" value="C:COPII vesicle coat"/>
    <property type="evidence" value="ECO:0007669"/>
    <property type="project" value="InterPro"/>
</dbReference>
<dbReference type="Gene3D" id="1.20.120.730">
    <property type="entry name" value="Sec23/Sec24 helical domain"/>
    <property type="match status" value="1"/>
</dbReference>
<evidence type="ECO:0000313" key="21">
    <source>
        <dbReference type="EMBL" id="EER44073.1"/>
    </source>
</evidence>
<comment type="subunit">
    <text evidence="5">The COPII coat is composed of at least 5 proteins: the SEC23/24 complex, the SEC13/31 complex, and the protein SAR1. Golgi apparatus membrane; Peripheral membrane protein; Cytoplasmic side.</text>
</comment>
<dbReference type="GO" id="GO:0000139">
    <property type="term" value="C:Golgi membrane"/>
    <property type="evidence" value="ECO:0007669"/>
    <property type="project" value="UniProtKB-SubCell"/>
</dbReference>
<dbReference type="eggNOG" id="KOG1985">
    <property type="taxonomic scope" value="Eukaryota"/>
</dbReference>
<name>C6H6Q2_AJECH</name>